<evidence type="ECO:0000313" key="2">
    <source>
        <dbReference type="EMBL" id="QDU87453.1"/>
    </source>
</evidence>
<accession>A0A518D7J6</accession>
<dbReference type="KEGG" id="pnd:Pla175_08150"/>
<reference evidence="2 3" key="1">
    <citation type="submission" date="2019-02" db="EMBL/GenBank/DDBJ databases">
        <title>Deep-cultivation of Planctomycetes and their phenomic and genomic characterization uncovers novel biology.</title>
        <authorList>
            <person name="Wiegand S."/>
            <person name="Jogler M."/>
            <person name="Boedeker C."/>
            <person name="Pinto D."/>
            <person name="Vollmers J."/>
            <person name="Rivas-Marin E."/>
            <person name="Kohn T."/>
            <person name="Peeters S.H."/>
            <person name="Heuer A."/>
            <person name="Rast P."/>
            <person name="Oberbeckmann S."/>
            <person name="Bunk B."/>
            <person name="Jeske O."/>
            <person name="Meyerdierks A."/>
            <person name="Storesund J.E."/>
            <person name="Kallscheuer N."/>
            <person name="Luecker S."/>
            <person name="Lage O.M."/>
            <person name="Pohl T."/>
            <person name="Merkel B.J."/>
            <person name="Hornburger P."/>
            <person name="Mueller R.-W."/>
            <person name="Bruemmer F."/>
            <person name="Labrenz M."/>
            <person name="Spormann A.M."/>
            <person name="Op den Camp H."/>
            <person name="Overmann J."/>
            <person name="Amann R."/>
            <person name="Jetten M.S.M."/>
            <person name="Mascher T."/>
            <person name="Medema M.H."/>
            <person name="Devos D.P."/>
            <person name="Kaster A.-K."/>
            <person name="Ovreas L."/>
            <person name="Rohde M."/>
            <person name="Galperin M.Y."/>
            <person name="Jogler C."/>
        </authorList>
    </citation>
    <scope>NUCLEOTIDE SEQUENCE [LARGE SCALE GENOMIC DNA]</scope>
    <source>
        <strain evidence="2 3">Pla175</strain>
    </source>
</reference>
<dbReference type="EMBL" id="CP036291">
    <property type="protein sequence ID" value="QDU87453.1"/>
    <property type="molecule type" value="Genomic_DNA"/>
</dbReference>
<keyword evidence="1" id="KW-1133">Transmembrane helix</keyword>
<dbReference type="OrthoDB" id="266981at2"/>
<keyword evidence="1" id="KW-0812">Transmembrane</keyword>
<name>A0A518D7J6_9BACT</name>
<keyword evidence="3" id="KW-1185">Reference proteome</keyword>
<evidence type="ECO:0000256" key="1">
    <source>
        <dbReference type="SAM" id="Phobius"/>
    </source>
</evidence>
<organism evidence="2 3">
    <name type="scientific">Pirellulimonas nuda</name>
    <dbReference type="NCBI Taxonomy" id="2528009"/>
    <lineage>
        <taxon>Bacteria</taxon>
        <taxon>Pseudomonadati</taxon>
        <taxon>Planctomycetota</taxon>
        <taxon>Planctomycetia</taxon>
        <taxon>Pirellulales</taxon>
        <taxon>Lacipirellulaceae</taxon>
        <taxon>Pirellulimonas</taxon>
    </lineage>
</organism>
<evidence type="ECO:0000313" key="3">
    <source>
        <dbReference type="Proteomes" id="UP000317429"/>
    </source>
</evidence>
<gene>
    <name evidence="2" type="ORF">Pla175_08150</name>
</gene>
<sequence length="258" mass="27211">MWCRHCQQDVPAVAAATRGDVQCARCRRPLTIASDAGIALDDSGAALRSAASLVESDAVLNEQARLQRAIRRARSAVAPAPTGPRTLRFDLPHDGSVAALAGPPTPAPTATIQATRPSRDRFAQFVAWTLAVAGAAALGAGLGMMLWCLLRGQEGAWQSGLWNAGLAATLGGQGLMIIGLVQMLASMWQTTRASANKLADLHRDLRRVERTADAISGDRNATAAGFFAALAADASPDTMLATLRAQVHVLSNRLERMR</sequence>
<dbReference type="RefSeq" id="WP_145281416.1">
    <property type="nucleotide sequence ID" value="NZ_CP036291.1"/>
</dbReference>
<proteinExistence type="predicted"/>
<dbReference type="Proteomes" id="UP000317429">
    <property type="component" value="Chromosome"/>
</dbReference>
<protein>
    <submittedName>
        <fullName evidence="2">Uncharacterized protein</fullName>
    </submittedName>
</protein>
<feature type="transmembrane region" description="Helical" evidence="1">
    <location>
        <begin position="125"/>
        <end position="147"/>
    </location>
</feature>
<keyword evidence="1" id="KW-0472">Membrane</keyword>
<feature type="transmembrane region" description="Helical" evidence="1">
    <location>
        <begin position="167"/>
        <end position="188"/>
    </location>
</feature>
<dbReference type="AlphaFoldDB" id="A0A518D7J6"/>